<evidence type="ECO:0000256" key="2">
    <source>
        <dbReference type="ARBA" id="ARBA00022741"/>
    </source>
</evidence>
<protein>
    <submittedName>
        <fullName evidence="5">Cell division ATP-binding protein FtsE</fullName>
    </submittedName>
</protein>
<dbReference type="InterPro" id="IPR003593">
    <property type="entry name" value="AAA+_ATPase"/>
</dbReference>
<dbReference type="Proteomes" id="UP000231098">
    <property type="component" value="Unassembled WGS sequence"/>
</dbReference>
<keyword evidence="2" id="KW-0547">Nucleotide-binding</keyword>
<dbReference type="GO" id="GO:0016887">
    <property type="term" value="F:ATP hydrolysis activity"/>
    <property type="evidence" value="ECO:0007669"/>
    <property type="project" value="InterPro"/>
</dbReference>
<dbReference type="InterPro" id="IPR003439">
    <property type="entry name" value="ABC_transporter-like_ATP-bd"/>
</dbReference>
<dbReference type="GO" id="GO:0022857">
    <property type="term" value="F:transmembrane transporter activity"/>
    <property type="evidence" value="ECO:0007669"/>
    <property type="project" value="TreeGrafter"/>
</dbReference>
<dbReference type="EMBL" id="PEYV01000019">
    <property type="protein sequence ID" value="PIS21774.1"/>
    <property type="molecule type" value="Genomic_DNA"/>
</dbReference>
<dbReference type="GO" id="GO:0005886">
    <property type="term" value="C:plasma membrane"/>
    <property type="evidence" value="ECO:0007669"/>
    <property type="project" value="UniProtKB-ARBA"/>
</dbReference>
<comment type="similarity">
    <text evidence="1">Belongs to the ABC transporter superfamily.</text>
</comment>
<evidence type="ECO:0000313" key="6">
    <source>
        <dbReference type="Proteomes" id="UP000231098"/>
    </source>
</evidence>
<dbReference type="InterPro" id="IPR027417">
    <property type="entry name" value="P-loop_NTPase"/>
</dbReference>
<dbReference type="SMART" id="SM00382">
    <property type="entry name" value="AAA"/>
    <property type="match status" value="1"/>
</dbReference>
<dbReference type="PROSITE" id="PS50893">
    <property type="entry name" value="ABC_TRANSPORTER_2"/>
    <property type="match status" value="1"/>
</dbReference>
<keyword evidence="5" id="KW-0131">Cell cycle</keyword>
<dbReference type="Gene3D" id="3.40.50.300">
    <property type="entry name" value="P-loop containing nucleotide triphosphate hydrolases"/>
    <property type="match status" value="1"/>
</dbReference>
<dbReference type="FunFam" id="3.40.50.300:FF:000056">
    <property type="entry name" value="Cell division ATP-binding protein FtsE"/>
    <property type="match status" value="1"/>
</dbReference>
<dbReference type="SUPFAM" id="SSF52540">
    <property type="entry name" value="P-loop containing nucleoside triphosphate hydrolases"/>
    <property type="match status" value="1"/>
</dbReference>
<keyword evidence="3 5" id="KW-0067">ATP-binding</keyword>
<keyword evidence="5" id="KW-0132">Cell division</keyword>
<reference evidence="6" key="1">
    <citation type="submission" date="2017-09" db="EMBL/GenBank/DDBJ databases">
        <title>Depth-based differentiation of microbial function through sediment-hosted aquifers and enrichment of novel symbionts in the deep terrestrial subsurface.</title>
        <authorList>
            <person name="Probst A.J."/>
            <person name="Ladd B."/>
            <person name="Jarett J.K."/>
            <person name="Geller-Mcgrath D.E."/>
            <person name="Sieber C.M.K."/>
            <person name="Emerson J.B."/>
            <person name="Anantharaman K."/>
            <person name="Thomas B.C."/>
            <person name="Malmstrom R."/>
            <person name="Stieglmeier M."/>
            <person name="Klingl A."/>
            <person name="Woyke T."/>
            <person name="Ryan C.M."/>
            <person name="Banfield J.F."/>
        </authorList>
    </citation>
    <scope>NUCLEOTIDE SEQUENCE [LARGE SCALE GENOMIC DNA]</scope>
</reference>
<evidence type="ECO:0000259" key="4">
    <source>
        <dbReference type="PROSITE" id="PS50893"/>
    </source>
</evidence>
<gene>
    <name evidence="5" type="ORF">COT51_01055</name>
</gene>
<comment type="caution">
    <text evidence="5">The sequence shown here is derived from an EMBL/GenBank/DDBJ whole genome shotgun (WGS) entry which is preliminary data.</text>
</comment>
<evidence type="ECO:0000256" key="3">
    <source>
        <dbReference type="ARBA" id="ARBA00022840"/>
    </source>
</evidence>
<dbReference type="AlphaFoldDB" id="A0A2H0XA15"/>
<accession>A0A2H0XA15</accession>
<evidence type="ECO:0000256" key="1">
    <source>
        <dbReference type="ARBA" id="ARBA00005417"/>
    </source>
</evidence>
<dbReference type="PROSITE" id="PS00211">
    <property type="entry name" value="ABC_TRANSPORTER_1"/>
    <property type="match status" value="1"/>
</dbReference>
<sequence length="223" mass="24881">MIEFKAVNKKYLDGTVALKDVNFSIDRGEFVFLTGPSGAGKTTLIKLLIREELPTSGEILLDGVDVLNLDRKELPMLRRKVGVIFQDFKLLPAKTVFENVAFPLEVSGTPPDVILETVPDVLKMVKLESRSHLFPVQLSGGERQKLAIGRALSYRPEVLIADEPTGMLDAKSCSEFYEIFQKINDLGTLVILSTHNENMIKRVGRRVVELEKGKIIKDQKGKS</sequence>
<dbReference type="PANTHER" id="PTHR24220">
    <property type="entry name" value="IMPORT ATP-BINDING PROTEIN"/>
    <property type="match status" value="1"/>
</dbReference>
<dbReference type="PANTHER" id="PTHR24220:SF470">
    <property type="entry name" value="CELL DIVISION ATP-BINDING PROTEIN FTSE"/>
    <property type="match status" value="1"/>
</dbReference>
<feature type="domain" description="ABC transporter" evidence="4">
    <location>
        <begin position="2"/>
        <end position="223"/>
    </location>
</feature>
<proteinExistence type="inferred from homology"/>
<dbReference type="InterPro" id="IPR017871">
    <property type="entry name" value="ABC_transporter-like_CS"/>
</dbReference>
<evidence type="ECO:0000313" key="5">
    <source>
        <dbReference type="EMBL" id="PIS21774.1"/>
    </source>
</evidence>
<dbReference type="Pfam" id="PF00005">
    <property type="entry name" value="ABC_tran"/>
    <property type="match status" value="1"/>
</dbReference>
<dbReference type="GO" id="GO:0005524">
    <property type="term" value="F:ATP binding"/>
    <property type="evidence" value="ECO:0007669"/>
    <property type="project" value="UniProtKB-KW"/>
</dbReference>
<dbReference type="GO" id="GO:0051301">
    <property type="term" value="P:cell division"/>
    <property type="evidence" value="ECO:0007669"/>
    <property type="project" value="UniProtKB-KW"/>
</dbReference>
<dbReference type="InterPro" id="IPR015854">
    <property type="entry name" value="ABC_transpr_LolD-like"/>
</dbReference>
<name>A0A2H0XA15_UNCKA</name>
<organism evidence="5 6">
    <name type="scientific">candidate division WWE3 bacterium CG08_land_8_20_14_0_20_41_15</name>
    <dbReference type="NCBI Taxonomy" id="1975086"/>
    <lineage>
        <taxon>Bacteria</taxon>
        <taxon>Katanobacteria</taxon>
    </lineage>
</organism>